<dbReference type="SUPFAM" id="SSF56784">
    <property type="entry name" value="HAD-like"/>
    <property type="match status" value="1"/>
</dbReference>
<keyword evidence="2" id="KW-0904">Protein phosphatase</keyword>
<evidence type="ECO:0000259" key="5">
    <source>
        <dbReference type="PROSITE" id="PS50969"/>
    </source>
</evidence>
<dbReference type="AlphaFoldDB" id="A0A9W7HWZ5"/>
<dbReference type="GO" id="GO:0004721">
    <property type="term" value="F:phosphoprotein phosphatase activity"/>
    <property type="evidence" value="ECO:0007669"/>
    <property type="project" value="UniProtKB-KW"/>
</dbReference>
<organism evidence="6 7">
    <name type="scientific">Hibiscus trionum</name>
    <name type="common">Flower of an hour</name>
    <dbReference type="NCBI Taxonomy" id="183268"/>
    <lineage>
        <taxon>Eukaryota</taxon>
        <taxon>Viridiplantae</taxon>
        <taxon>Streptophyta</taxon>
        <taxon>Embryophyta</taxon>
        <taxon>Tracheophyta</taxon>
        <taxon>Spermatophyta</taxon>
        <taxon>Magnoliopsida</taxon>
        <taxon>eudicotyledons</taxon>
        <taxon>Gunneridae</taxon>
        <taxon>Pentapetalae</taxon>
        <taxon>rosids</taxon>
        <taxon>malvids</taxon>
        <taxon>Malvales</taxon>
        <taxon>Malvaceae</taxon>
        <taxon>Malvoideae</taxon>
        <taxon>Hibiscus</taxon>
    </lineage>
</organism>
<keyword evidence="7" id="KW-1185">Reference proteome</keyword>
<dbReference type="InterPro" id="IPR004274">
    <property type="entry name" value="FCP1_dom"/>
</dbReference>
<dbReference type="Proteomes" id="UP001165190">
    <property type="component" value="Unassembled WGS sequence"/>
</dbReference>
<reference evidence="6" key="1">
    <citation type="submission" date="2023-05" db="EMBL/GenBank/DDBJ databases">
        <title>Genome and transcriptome analyses reveal genes involved in the formation of fine ridges on petal epidermal cells in Hibiscus trionum.</title>
        <authorList>
            <person name="Koshimizu S."/>
            <person name="Masuda S."/>
            <person name="Ishii T."/>
            <person name="Shirasu K."/>
            <person name="Hoshino A."/>
            <person name="Arita M."/>
        </authorList>
    </citation>
    <scope>NUCLEOTIDE SEQUENCE</scope>
    <source>
        <strain evidence="6">Hamamatsu line</strain>
    </source>
</reference>
<protein>
    <submittedName>
        <fullName evidence="6">SCP1-like small phosphatase 4</fullName>
    </submittedName>
</protein>
<dbReference type="Gene3D" id="3.40.50.1000">
    <property type="entry name" value="HAD superfamily/HAD-like"/>
    <property type="match status" value="1"/>
</dbReference>
<proteinExistence type="inferred from homology"/>
<accession>A0A9W7HWZ5</accession>
<dbReference type="CDD" id="cd07521">
    <property type="entry name" value="HAD_FCP1-like"/>
    <property type="match status" value="1"/>
</dbReference>
<comment type="caution">
    <text evidence="6">The sequence shown here is derived from an EMBL/GenBank/DDBJ whole genome shotgun (WGS) entry which is preliminary data.</text>
</comment>
<dbReference type="InterPro" id="IPR011948">
    <property type="entry name" value="Dullard_phosphatase"/>
</dbReference>
<dbReference type="InterPro" id="IPR050365">
    <property type="entry name" value="TIM50"/>
</dbReference>
<dbReference type="SMART" id="SM00577">
    <property type="entry name" value="CPDc"/>
    <property type="match status" value="1"/>
</dbReference>
<evidence type="ECO:0000256" key="4">
    <source>
        <dbReference type="ARBA" id="ARBA00038355"/>
    </source>
</evidence>
<evidence type="ECO:0000256" key="1">
    <source>
        <dbReference type="ARBA" id="ARBA00022801"/>
    </source>
</evidence>
<evidence type="ECO:0000313" key="7">
    <source>
        <dbReference type="Proteomes" id="UP001165190"/>
    </source>
</evidence>
<dbReference type="OrthoDB" id="277011at2759"/>
<feature type="domain" description="FCP1 homology" evidence="5">
    <location>
        <begin position="297"/>
        <end position="456"/>
    </location>
</feature>
<comment type="similarity">
    <text evidence="4">Belongs to the CTDSPL2 family.</text>
</comment>
<comment type="function">
    <text evidence="3">Probable phosphatase.</text>
</comment>
<gene>
    <name evidence="6" type="ORF">HRI_002265800</name>
</gene>
<dbReference type="PROSITE" id="PS50969">
    <property type="entry name" value="FCP1"/>
    <property type="match status" value="1"/>
</dbReference>
<dbReference type="EMBL" id="BSYR01000021">
    <property type="protein sequence ID" value="GMI85964.1"/>
    <property type="molecule type" value="Genomic_DNA"/>
</dbReference>
<dbReference type="InterPro" id="IPR023214">
    <property type="entry name" value="HAD_sf"/>
</dbReference>
<evidence type="ECO:0000256" key="2">
    <source>
        <dbReference type="ARBA" id="ARBA00022912"/>
    </source>
</evidence>
<name>A0A9W7HWZ5_HIBTR</name>
<dbReference type="Pfam" id="PF03031">
    <property type="entry name" value="NIF"/>
    <property type="match status" value="1"/>
</dbReference>
<dbReference type="InterPro" id="IPR036412">
    <property type="entry name" value="HAD-like_sf"/>
</dbReference>
<dbReference type="PANTHER" id="PTHR12210">
    <property type="entry name" value="DULLARD PROTEIN PHOSPHATASE"/>
    <property type="match status" value="1"/>
</dbReference>
<dbReference type="FunFam" id="3.40.50.1000:FF:000015">
    <property type="entry name" value="CTD small phosphatase-like protein 2"/>
    <property type="match status" value="1"/>
</dbReference>
<keyword evidence="1" id="KW-0378">Hydrolase</keyword>
<sequence length="522" mass="58258">MPSLRMKTKLSTGSLREKNSLCVCQRSSMICKRPCCHVSVSQQGAEFSTCIQKFHDDSSNVEVPSQVFETGGASAQQLIADGDDSEHQKQLPAFVDSETVGEMGMESSHTGASNIETIFSPFLEPIQIQSELNIDDAGSNDGPELLAFGADDSDDYRSSFGSQTCNVSDFFISDMIIASIPFDGIAVDNNIPGSYSFPDFKLFDVAEQYMILPFLEDTVNTNDINDVPLHEESMMIQDNTGICLAVDEIRSCIQDSDVNSDSDQADEFDPQSFIKNLPELSNVVSSFQPANVPKEAWKRKPVTLVLDLDETLVHSTLEHCDDADFTFTVFFNMKEHTVYVKQRPHLQTFLEKVAEMFEVIIFTASQSIYAEQLLDILDPDRKFISRRVYRESCIFSDGSYTKDLTVLGVDLAKVAIIDNSPQVFRLQVNNGIPIKSWFDDPSDCALISLLPFLETLVDVDDVRPIIAKKFGVMMNITRLSANGKIIGTQNSIATQLFFPIYLKIQLLTRPCMIPTSEFSKRL</sequence>
<evidence type="ECO:0000256" key="3">
    <source>
        <dbReference type="ARBA" id="ARBA00037324"/>
    </source>
</evidence>
<dbReference type="NCBIfam" id="TIGR02251">
    <property type="entry name" value="HIF-SF_euk"/>
    <property type="match status" value="1"/>
</dbReference>
<dbReference type="GO" id="GO:0005634">
    <property type="term" value="C:nucleus"/>
    <property type="evidence" value="ECO:0007669"/>
    <property type="project" value="UniProtKB-ARBA"/>
</dbReference>
<evidence type="ECO:0000313" key="6">
    <source>
        <dbReference type="EMBL" id="GMI85964.1"/>
    </source>
</evidence>